<dbReference type="Pfam" id="PF13879">
    <property type="entry name" value="Hmw_CFAP97"/>
    <property type="match status" value="1"/>
</dbReference>
<dbReference type="OrthoDB" id="287258at2759"/>
<accession>A0A078B674</accession>
<evidence type="ECO:0000313" key="3">
    <source>
        <dbReference type="EMBL" id="CDW88812.1"/>
    </source>
</evidence>
<reference evidence="3 4" key="1">
    <citation type="submission" date="2014-06" db="EMBL/GenBank/DDBJ databases">
        <authorList>
            <person name="Swart Estienne"/>
        </authorList>
    </citation>
    <scope>NUCLEOTIDE SEQUENCE [LARGE SCALE GENOMIC DNA]</scope>
    <source>
        <strain evidence="3 4">130c</strain>
    </source>
</reference>
<dbReference type="PANTHER" id="PTHR23035:SF2">
    <property type="entry name" value="KIAA1430 HOMOLOGUE"/>
    <property type="match status" value="1"/>
</dbReference>
<keyword evidence="4" id="KW-1185">Reference proteome</keyword>
<name>A0A078B674_STYLE</name>
<protein>
    <submittedName>
        <fullName evidence="3">Uncharacterized protein</fullName>
    </submittedName>
</protein>
<feature type="region of interest" description="Disordered" evidence="2">
    <location>
        <begin position="214"/>
        <end position="353"/>
    </location>
</feature>
<dbReference type="InterPro" id="IPR029488">
    <property type="entry name" value="Hmw/CFAP97"/>
</dbReference>
<feature type="compositionally biased region" description="Polar residues" evidence="2">
    <location>
        <begin position="220"/>
        <end position="245"/>
    </location>
</feature>
<dbReference type="PANTHER" id="PTHR23035">
    <property type="entry name" value="CILIA- AND FLAGELLA-ASSOCIATED PROTEIN 97-RELATED"/>
    <property type="match status" value="1"/>
</dbReference>
<dbReference type="InterPro" id="IPR038791">
    <property type="entry name" value="Cfap97/Hemingway"/>
</dbReference>
<gene>
    <name evidence="3" type="primary">Contig10425.g11117</name>
    <name evidence="3" type="ORF">STYLEM_17937</name>
</gene>
<dbReference type="InParanoid" id="A0A078B674"/>
<feature type="compositionally biased region" description="Polar residues" evidence="2">
    <location>
        <begin position="298"/>
        <end position="309"/>
    </location>
</feature>
<organism evidence="3 4">
    <name type="scientific">Stylonychia lemnae</name>
    <name type="common">Ciliate</name>
    <dbReference type="NCBI Taxonomy" id="5949"/>
    <lineage>
        <taxon>Eukaryota</taxon>
        <taxon>Sar</taxon>
        <taxon>Alveolata</taxon>
        <taxon>Ciliophora</taxon>
        <taxon>Intramacronucleata</taxon>
        <taxon>Spirotrichea</taxon>
        <taxon>Stichotrichia</taxon>
        <taxon>Sporadotrichida</taxon>
        <taxon>Oxytrichidae</taxon>
        <taxon>Stylonychinae</taxon>
        <taxon>Stylonychia</taxon>
    </lineage>
</organism>
<sequence length="374" mass="43272">MSRLRSMKSMLDTKAPRHYQHLQNGTNAKTKQLMSKYMEMQNENRVLLKKMLHIDTKPSNLNPQRIVIKQAPSSQSLNRISRLKELIRVNQENKELLRRLQTASSTYDKGRWDKDFDHNTYFMDMIRKNSSRYIKHPYFIQTPTMNMFSSQSQHEFYQSNLSGRTMSAQPVSRLKLTQSAQGLRSSQQREESDGSKTLQPIQEGLQVNLEQLQKQRESLNSRQQNQRPKIFSPGSQLQPTSSQQDFRPMTAPNALNNRQSKGKSQRKIIGQNQNERKNRLIFEEATTQAKNAQDFETKSMSGVEPSQSDKAIDRDLSENNGAAVSDINKSKDNNNNYSSKYDQQEEEEGIPVSQEVLQMQQQLQQRPETRGGLQ</sequence>
<feature type="compositionally biased region" description="Polar residues" evidence="2">
    <location>
        <begin position="177"/>
        <end position="186"/>
    </location>
</feature>
<evidence type="ECO:0000313" key="4">
    <source>
        <dbReference type="Proteomes" id="UP000039865"/>
    </source>
</evidence>
<dbReference type="EMBL" id="CCKQ01016918">
    <property type="protein sequence ID" value="CDW88812.1"/>
    <property type="molecule type" value="Genomic_DNA"/>
</dbReference>
<dbReference type="AlphaFoldDB" id="A0A078B674"/>
<evidence type="ECO:0000256" key="1">
    <source>
        <dbReference type="ARBA" id="ARBA00008315"/>
    </source>
</evidence>
<proteinExistence type="inferred from homology"/>
<dbReference type="Proteomes" id="UP000039865">
    <property type="component" value="Unassembled WGS sequence"/>
</dbReference>
<comment type="similarity">
    <text evidence="1">Belongs to the CFAP97 family.</text>
</comment>
<feature type="region of interest" description="Disordered" evidence="2">
    <location>
        <begin position="177"/>
        <end position="200"/>
    </location>
</feature>
<evidence type="ECO:0000256" key="2">
    <source>
        <dbReference type="SAM" id="MobiDB-lite"/>
    </source>
</evidence>